<proteinExistence type="predicted"/>
<keyword evidence="2" id="KW-1185">Reference proteome</keyword>
<dbReference type="AlphaFoldDB" id="A0A811UHE1"/>
<sequence>MSLDPDLISTSHLTAFPSSPVSPLDGLYNFDLVSRHNNNNSFNPTQKCEGIKYWTDDFDYDGTIDRAHFQQQLDTLPGRMRSFDWAHKCPLSPPALLTYHNIIPSAAQFSSGTILLKAELKLKQYIEFTCPFPGRNVKTQFRQVELHSNTSHFNLHDYQFHLYLSNLKRIPHIFNSLKKKYIYRREPGSSLRIQLDLDVLQVPARYHLSVWERLGQFWLYFASFFGILFT</sequence>
<accession>A0A811UHE1</accession>
<dbReference type="InterPro" id="IPR019306">
    <property type="entry name" value="TMEM231"/>
</dbReference>
<dbReference type="EMBL" id="CAJHJT010000012">
    <property type="protein sequence ID" value="CAD6998254.1"/>
    <property type="molecule type" value="Genomic_DNA"/>
</dbReference>
<dbReference type="Pfam" id="PF10149">
    <property type="entry name" value="TM231"/>
    <property type="match status" value="1"/>
</dbReference>
<name>A0A811UHE1_CERCA</name>
<dbReference type="OrthoDB" id="426438at2759"/>
<organism evidence="1 2">
    <name type="scientific">Ceratitis capitata</name>
    <name type="common">Mediterranean fruit fly</name>
    <name type="synonym">Tephritis capitata</name>
    <dbReference type="NCBI Taxonomy" id="7213"/>
    <lineage>
        <taxon>Eukaryota</taxon>
        <taxon>Metazoa</taxon>
        <taxon>Ecdysozoa</taxon>
        <taxon>Arthropoda</taxon>
        <taxon>Hexapoda</taxon>
        <taxon>Insecta</taxon>
        <taxon>Pterygota</taxon>
        <taxon>Neoptera</taxon>
        <taxon>Endopterygota</taxon>
        <taxon>Diptera</taxon>
        <taxon>Brachycera</taxon>
        <taxon>Muscomorpha</taxon>
        <taxon>Tephritoidea</taxon>
        <taxon>Tephritidae</taxon>
        <taxon>Ceratitis</taxon>
        <taxon>Ceratitis</taxon>
    </lineage>
</organism>
<reference evidence="1" key="1">
    <citation type="submission" date="2020-11" db="EMBL/GenBank/DDBJ databases">
        <authorList>
            <person name="Whitehead M."/>
        </authorList>
    </citation>
    <scope>NUCLEOTIDE SEQUENCE</scope>
    <source>
        <strain evidence="1">EGII</strain>
    </source>
</reference>
<evidence type="ECO:0000313" key="1">
    <source>
        <dbReference type="EMBL" id="CAD6998254.1"/>
    </source>
</evidence>
<protein>
    <submittedName>
        <fullName evidence="1">(Mediterranean fruit fly) hypothetical protein</fullName>
    </submittedName>
</protein>
<evidence type="ECO:0000313" key="2">
    <source>
        <dbReference type="Proteomes" id="UP000606786"/>
    </source>
</evidence>
<comment type="caution">
    <text evidence="1">The sequence shown here is derived from an EMBL/GenBank/DDBJ whole genome shotgun (WGS) entry which is preliminary data.</text>
</comment>
<gene>
    <name evidence="1" type="ORF">CCAP1982_LOCUS6863</name>
</gene>
<dbReference type="Proteomes" id="UP000606786">
    <property type="component" value="Unassembled WGS sequence"/>
</dbReference>